<feature type="signal peptide" evidence="1">
    <location>
        <begin position="1"/>
        <end position="20"/>
    </location>
</feature>
<dbReference type="AlphaFoldDB" id="A0A147IKI0"/>
<evidence type="ECO:0000256" key="1">
    <source>
        <dbReference type="SAM" id="SignalP"/>
    </source>
</evidence>
<dbReference type="Proteomes" id="UP000074072">
    <property type="component" value="Unassembled WGS sequence"/>
</dbReference>
<comment type="caution">
    <text evidence="2">The sequence shown here is derived from an EMBL/GenBank/DDBJ whole genome shotgun (WGS) entry which is preliminary data.</text>
</comment>
<sequence length="85" mass="8947">MLLSLLLTSALAATSPVRDAPPTTVTLDTVAVVTRSGAAPAAATPTRYCIVEALTGTRIRTRVCHTADEWIASEGEVPTGRITRR</sequence>
<evidence type="ECO:0000313" key="2">
    <source>
        <dbReference type="EMBL" id="KTT95473.1"/>
    </source>
</evidence>
<dbReference type="OrthoDB" id="7583587at2"/>
<evidence type="ECO:0000313" key="3">
    <source>
        <dbReference type="Proteomes" id="UP000074072"/>
    </source>
</evidence>
<name>A0A147IKI0_9SPHN</name>
<proteinExistence type="predicted"/>
<accession>A0A147IKI0</accession>
<dbReference type="EMBL" id="LDTE01000134">
    <property type="protein sequence ID" value="KTT95473.1"/>
    <property type="molecule type" value="Genomic_DNA"/>
</dbReference>
<feature type="chain" id="PRO_5007548625" evidence="1">
    <location>
        <begin position="21"/>
        <end position="85"/>
    </location>
</feature>
<reference evidence="2 3" key="1">
    <citation type="journal article" date="2016" name="Front. Microbiol.">
        <title>Genomic Resource of Rice Seed Associated Bacteria.</title>
        <authorList>
            <person name="Midha S."/>
            <person name="Bansal K."/>
            <person name="Sharma S."/>
            <person name="Kumar N."/>
            <person name="Patil P.P."/>
            <person name="Chaudhry V."/>
            <person name="Patil P.B."/>
        </authorList>
    </citation>
    <scope>NUCLEOTIDE SEQUENCE [LARGE SCALE GENOMIC DNA]</scope>
    <source>
        <strain evidence="2 3">SB4</strain>
    </source>
</reference>
<keyword evidence="1" id="KW-0732">Signal</keyword>
<dbReference type="RefSeq" id="WP_058753540.1">
    <property type="nucleotide sequence ID" value="NZ_LDTE01000134.1"/>
</dbReference>
<gene>
    <name evidence="2" type="ORF">SB4_17170</name>
</gene>
<organism evidence="2 3">
    <name type="scientific">Sphingomonas sanguinis</name>
    <dbReference type="NCBI Taxonomy" id="33051"/>
    <lineage>
        <taxon>Bacteria</taxon>
        <taxon>Pseudomonadati</taxon>
        <taxon>Pseudomonadota</taxon>
        <taxon>Alphaproteobacteria</taxon>
        <taxon>Sphingomonadales</taxon>
        <taxon>Sphingomonadaceae</taxon>
        <taxon>Sphingomonas</taxon>
    </lineage>
</organism>
<protein>
    <submittedName>
        <fullName evidence="2">Uncharacterized protein</fullName>
    </submittedName>
</protein>
<dbReference type="PATRIC" id="fig|33051.4.peg.913"/>